<accession>A0ABN7AIQ1</accession>
<proteinExistence type="predicted"/>
<evidence type="ECO:0000256" key="1">
    <source>
        <dbReference type="SAM" id="MobiDB-lite"/>
    </source>
</evidence>
<organism evidence="2 3">
    <name type="scientific">Nesidiocoris tenuis</name>
    <dbReference type="NCBI Taxonomy" id="355587"/>
    <lineage>
        <taxon>Eukaryota</taxon>
        <taxon>Metazoa</taxon>
        <taxon>Ecdysozoa</taxon>
        <taxon>Arthropoda</taxon>
        <taxon>Hexapoda</taxon>
        <taxon>Insecta</taxon>
        <taxon>Pterygota</taxon>
        <taxon>Neoptera</taxon>
        <taxon>Paraneoptera</taxon>
        <taxon>Hemiptera</taxon>
        <taxon>Heteroptera</taxon>
        <taxon>Panheteroptera</taxon>
        <taxon>Cimicomorpha</taxon>
        <taxon>Miridae</taxon>
        <taxon>Dicyphina</taxon>
        <taxon>Nesidiocoris</taxon>
    </lineage>
</organism>
<feature type="compositionally biased region" description="Basic and acidic residues" evidence="1">
    <location>
        <begin position="9"/>
        <end position="23"/>
    </location>
</feature>
<evidence type="ECO:0000313" key="2">
    <source>
        <dbReference type="EMBL" id="BES90750.1"/>
    </source>
</evidence>
<keyword evidence="3" id="KW-1185">Reference proteome</keyword>
<protein>
    <submittedName>
        <fullName evidence="2">Uncharacterized protein</fullName>
    </submittedName>
</protein>
<name>A0ABN7AIQ1_9HEMI</name>
<dbReference type="EMBL" id="AP028910">
    <property type="protein sequence ID" value="BES90750.1"/>
    <property type="molecule type" value="Genomic_DNA"/>
</dbReference>
<feature type="compositionally biased region" description="Polar residues" evidence="1">
    <location>
        <begin position="76"/>
        <end position="91"/>
    </location>
</feature>
<gene>
    <name evidence="2" type="ORF">NTJ_03558</name>
</gene>
<feature type="region of interest" description="Disordered" evidence="1">
    <location>
        <begin position="9"/>
        <end position="32"/>
    </location>
</feature>
<evidence type="ECO:0000313" key="3">
    <source>
        <dbReference type="Proteomes" id="UP001307889"/>
    </source>
</evidence>
<sequence length="106" mass="11876">MLITICEERSREFSKEDRNKSDRSSPGSGAKILWRRKSRKERVLAPGPCQDWTDAPYTWSNSGTTRGAPAQRLTRLENQSPPKLPSTNTPVSPVASRAPNLVHTFL</sequence>
<feature type="region of interest" description="Disordered" evidence="1">
    <location>
        <begin position="76"/>
        <end position="106"/>
    </location>
</feature>
<reference evidence="2 3" key="1">
    <citation type="submission" date="2023-09" db="EMBL/GenBank/DDBJ databases">
        <title>Nesidiocoris tenuis whole genome shotgun sequence.</title>
        <authorList>
            <person name="Shibata T."/>
            <person name="Shimoda M."/>
            <person name="Kobayashi T."/>
            <person name="Uehara T."/>
        </authorList>
    </citation>
    <scope>NUCLEOTIDE SEQUENCE [LARGE SCALE GENOMIC DNA]</scope>
    <source>
        <strain evidence="2 3">Japan</strain>
    </source>
</reference>
<dbReference type="Proteomes" id="UP001307889">
    <property type="component" value="Chromosome 2"/>
</dbReference>